<keyword evidence="7" id="KW-1185">Reference proteome</keyword>
<dbReference type="EMBL" id="AP028056">
    <property type="protein sequence ID" value="BEH01953.1"/>
    <property type="molecule type" value="Genomic_DNA"/>
</dbReference>
<feature type="domain" description="Dehydrogenase E1 component" evidence="5">
    <location>
        <begin position="64"/>
        <end position="353"/>
    </location>
</feature>
<accession>A0AAN0K6K2</accession>
<dbReference type="AlphaFoldDB" id="A0AAN0K6K2"/>
<comment type="function">
    <text evidence="4">The branched-chain alpha-keto dehydrogenase complex catalyzes the overall conversion of alpha-keto acids to acyl-CoA and CO(2). It contains multiple copies of three enzymatic components: branched-chain alpha-keto acid decarboxylase (E1), lipoamide acyltransferase (E2) and lipoamide dehydrogenase (E3).</text>
</comment>
<dbReference type="Proteomes" id="UP001431656">
    <property type="component" value="Chromosome"/>
</dbReference>
<dbReference type="GO" id="GO:0009083">
    <property type="term" value="P:branched-chain amino acid catabolic process"/>
    <property type="evidence" value="ECO:0007669"/>
    <property type="project" value="TreeGrafter"/>
</dbReference>
<organism evidence="6 7">
    <name type="scientific">Brooklawnia propionicigenes</name>
    <dbReference type="NCBI Taxonomy" id="3041175"/>
    <lineage>
        <taxon>Bacteria</taxon>
        <taxon>Bacillati</taxon>
        <taxon>Actinomycetota</taxon>
        <taxon>Actinomycetes</taxon>
        <taxon>Propionibacteriales</taxon>
        <taxon>Propionibacteriaceae</taxon>
        <taxon>Brooklawnia</taxon>
    </lineage>
</organism>
<dbReference type="Pfam" id="PF00676">
    <property type="entry name" value="E1_dh"/>
    <property type="match status" value="1"/>
</dbReference>
<dbReference type="Gene3D" id="3.40.50.970">
    <property type="match status" value="1"/>
</dbReference>
<dbReference type="CDD" id="cd02000">
    <property type="entry name" value="TPP_E1_PDC_ADC_BCADC"/>
    <property type="match status" value="1"/>
</dbReference>
<dbReference type="EC" id="1.2.4.4" evidence="4"/>
<evidence type="ECO:0000256" key="2">
    <source>
        <dbReference type="ARBA" id="ARBA00023002"/>
    </source>
</evidence>
<dbReference type="PANTHER" id="PTHR43380">
    <property type="entry name" value="2-OXOISOVALERATE DEHYDROGENASE SUBUNIT ALPHA, MITOCHONDRIAL"/>
    <property type="match status" value="1"/>
</dbReference>
<keyword evidence="3 4" id="KW-0786">Thiamine pyrophosphate</keyword>
<dbReference type="InterPro" id="IPR050771">
    <property type="entry name" value="Alpha-ketoacid_DH_E1_comp"/>
</dbReference>
<reference evidence="6" key="1">
    <citation type="journal article" date="2024" name="Int. J. Syst. Evol. Microbiol.">
        <title>Brooklawnia propionicigenes sp. nov., a facultatively anaerobic, propionate-producing bacterium isolated from a methanogenic reactor treating waste from cattle farms.</title>
        <authorList>
            <person name="Akita Y."/>
            <person name="Ueki A."/>
            <person name="Tonouchi A."/>
            <person name="Sugawara Y."/>
            <person name="Honma S."/>
            <person name="Kaku N."/>
            <person name="Ueki K."/>
        </authorList>
    </citation>
    <scope>NUCLEOTIDE SEQUENCE</scope>
    <source>
        <strain evidence="6">SH051</strain>
    </source>
</reference>
<comment type="catalytic activity">
    <reaction evidence="4">
        <text>N(6)-[(R)-lipoyl]-L-lysyl-[protein] + 3-methyl-2-oxobutanoate + H(+) = N(6)-[(R)-S(8)-2-methylpropanoyldihydrolipoyl]-L-lysyl-[protein] + CO2</text>
        <dbReference type="Rhea" id="RHEA:13457"/>
        <dbReference type="Rhea" id="RHEA-COMP:10474"/>
        <dbReference type="Rhea" id="RHEA-COMP:10497"/>
        <dbReference type="ChEBI" id="CHEBI:11851"/>
        <dbReference type="ChEBI" id="CHEBI:15378"/>
        <dbReference type="ChEBI" id="CHEBI:16526"/>
        <dbReference type="ChEBI" id="CHEBI:83099"/>
        <dbReference type="ChEBI" id="CHEBI:83142"/>
        <dbReference type="EC" id="1.2.4.4"/>
    </reaction>
</comment>
<proteinExistence type="inferred from homology"/>
<evidence type="ECO:0000259" key="5">
    <source>
        <dbReference type="Pfam" id="PF00676"/>
    </source>
</evidence>
<dbReference type="GO" id="GO:0000287">
    <property type="term" value="F:magnesium ion binding"/>
    <property type="evidence" value="ECO:0007669"/>
    <property type="project" value="UniProtKB-ARBA"/>
</dbReference>
<comment type="cofactor">
    <cofactor evidence="1 4">
        <name>thiamine diphosphate</name>
        <dbReference type="ChEBI" id="CHEBI:58937"/>
    </cofactor>
</comment>
<protein>
    <recommendedName>
        <fullName evidence="4">2-oxoisovalerate dehydrogenase subunit alpha</fullName>
        <ecNumber evidence="4">1.2.4.4</ecNumber>
    </recommendedName>
    <alternativeName>
        <fullName evidence="4">Branched-chain alpha-keto acid dehydrogenase E1 component alpha chain</fullName>
    </alternativeName>
</protein>
<gene>
    <name evidence="6" type="primary">pdhA</name>
    <name evidence="6" type="ORF">brsh051_12340</name>
</gene>
<dbReference type="SUPFAM" id="SSF52518">
    <property type="entry name" value="Thiamin diphosphate-binding fold (THDP-binding)"/>
    <property type="match status" value="1"/>
</dbReference>
<comment type="similarity">
    <text evidence="4">Belongs to the BCKDHA family.</text>
</comment>
<evidence type="ECO:0000313" key="7">
    <source>
        <dbReference type="Proteomes" id="UP001431656"/>
    </source>
</evidence>
<evidence type="ECO:0000256" key="3">
    <source>
        <dbReference type="ARBA" id="ARBA00023052"/>
    </source>
</evidence>
<evidence type="ECO:0000256" key="1">
    <source>
        <dbReference type="ARBA" id="ARBA00001964"/>
    </source>
</evidence>
<sequence>MVNAAMSVGGLTGQLTATPGRFQPAQPVEVPTVQLLGEDGTLVQDPDFVPALTAAQAARMLRDMVLIRRFDTESTALQRKGQLSLWAPLLGQEAIQVGVHAALGRFDHVFPSHREHGLAMLMGLPIERLLGIFTGQESGDWDAEQVRFHHLNMVIGGHTLHGVGYAMGQARDRQADPQADDGVSLIIHGDGAISEGDVNEAYIFAAAYQAPAVFLCVNNQWAISEPVERQSPVPLYQRAWGFGIPSVRVDGNDVLAVHAATTWALERARAGQGPSFIEAYTYRMGAHTTSDDPTKYRDKDETIQWQSRDPLTRAETWLRAEGVWDDGRQARLDQEAEAFGEQVREAVHKVHDPKLEDIFDRVYARPTADLVAQRAQIVSEAAAR</sequence>
<dbReference type="GO" id="GO:0003863">
    <property type="term" value="F:branched-chain 2-oxo acid dehydrogenase activity"/>
    <property type="evidence" value="ECO:0007669"/>
    <property type="project" value="UniProtKB-EC"/>
</dbReference>
<dbReference type="PANTHER" id="PTHR43380:SF1">
    <property type="entry name" value="2-OXOISOVALERATE DEHYDROGENASE SUBUNIT ALPHA, MITOCHONDRIAL"/>
    <property type="match status" value="1"/>
</dbReference>
<dbReference type="InterPro" id="IPR001017">
    <property type="entry name" value="DH_E1"/>
</dbReference>
<name>A0AAN0K6K2_9ACTN</name>
<keyword evidence="6" id="KW-0670">Pyruvate</keyword>
<dbReference type="InterPro" id="IPR029061">
    <property type="entry name" value="THDP-binding"/>
</dbReference>
<evidence type="ECO:0000256" key="4">
    <source>
        <dbReference type="RuleBase" id="RU365014"/>
    </source>
</evidence>
<keyword evidence="2 4" id="KW-0560">Oxidoreductase</keyword>
<dbReference type="KEGG" id="broo:brsh051_12340"/>
<evidence type="ECO:0000313" key="6">
    <source>
        <dbReference type="EMBL" id="BEH01953.1"/>
    </source>
</evidence>